<dbReference type="EMBL" id="AJ885176">
    <property type="protein sequence ID" value="CAI59557.1"/>
    <property type="molecule type" value="Genomic_DNA"/>
</dbReference>
<dbReference type="AlphaFoldDB" id="Q4W1I7"/>
<reference evidence="2" key="1">
    <citation type="submission" date="2005-02" db="EMBL/GenBank/DDBJ databases">
        <title>Mapping of SULT1A1 and CYP2C18 in the domestic pig and the association of SULT1A1, CYP2C18, TCF1 and CYP2A6 with backfat skatole levels in commercial and experimental pig populations.</title>
        <authorList>
            <person name="Skinner T.M."/>
            <person name="Anderson J."/>
            <person name="Haley C.S."/>
            <person name="Archibald A.L."/>
        </authorList>
    </citation>
    <scope>NUCLEOTIDE SEQUENCE</scope>
</reference>
<accession>Q4W1I7</accession>
<feature type="compositionally biased region" description="Low complexity" evidence="1">
    <location>
        <begin position="23"/>
        <end position="33"/>
    </location>
</feature>
<proteinExistence type="predicted"/>
<feature type="non-terminal residue" evidence="2">
    <location>
        <position position="48"/>
    </location>
</feature>
<organism evidence="2">
    <name type="scientific">Sus scrofa</name>
    <name type="common">Pig</name>
    <dbReference type="NCBI Taxonomy" id="9823"/>
    <lineage>
        <taxon>Eukaryota</taxon>
        <taxon>Metazoa</taxon>
        <taxon>Chordata</taxon>
        <taxon>Craniata</taxon>
        <taxon>Vertebrata</taxon>
        <taxon>Euteleostomi</taxon>
        <taxon>Mammalia</taxon>
        <taxon>Eutheria</taxon>
        <taxon>Laurasiatheria</taxon>
        <taxon>Artiodactyla</taxon>
        <taxon>Suina</taxon>
        <taxon>Suidae</taxon>
        <taxon>Sus</taxon>
    </lineage>
</organism>
<gene>
    <name evidence="2" type="primary">TCF1</name>
</gene>
<feature type="region of interest" description="Disordered" evidence="1">
    <location>
        <begin position="1"/>
        <end position="48"/>
    </location>
</feature>
<protein>
    <submittedName>
        <fullName evidence="2">Hepatic nuclear factor 1</fullName>
    </submittedName>
</protein>
<feature type="non-terminal residue" evidence="2">
    <location>
        <position position="1"/>
    </location>
</feature>
<name>Q4W1I7_PIG</name>
<evidence type="ECO:0000256" key="1">
    <source>
        <dbReference type="SAM" id="MobiDB-lite"/>
    </source>
</evidence>
<sequence>RSCSRPTRGRRTPARRSGRRWWRSATGRSASRGGCHHHRHRGWAPTLS</sequence>
<evidence type="ECO:0000313" key="2">
    <source>
        <dbReference type="EMBL" id="CAI59557.1"/>
    </source>
</evidence>
<feature type="compositionally biased region" description="Basic residues" evidence="1">
    <location>
        <begin position="7"/>
        <end position="22"/>
    </location>
</feature>